<feature type="transmembrane region" description="Helical" evidence="1">
    <location>
        <begin position="682"/>
        <end position="702"/>
    </location>
</feature>
<dbReference type="Proteomes" id="UP000006671">
    <property type="component" value="Unassembled WGS sequence"/>
</dbReference>
<accession>D2VEE1</accession>
<evidence type="ECO:0000256" key="1">
    <source>
        <dbReference type="SAM" id="Phobius"/>
    </source>
</evidence>
<dbReference type="KEGG" id="ngr:NAEGRDRAFT_57959"/>
<dbReference type="EMBL" id="GG738866">
    <property type="protein sequence ID" value="EFC44784.1"/>
    <property type="molecule type" value="Genomic_DNA"/>
</dbReference>
<protein>
    <submittedName>
        <fullName evidence="2">Predicted protein</fullName>
    </submittedName>
</protein>
<sequence length="703" mass="80216">MSMRLSLQLFIELDSKLIFCQTRNLVNPVILEQNIKGMQVPVLTAANRRKKMIDIRFVLALWSSVALAQLTTRTSNTITITDRSGNGLTAIPLQIGRPFIQGEIPSVPGVKFNGTIITSQTEVTNRYPDGSVKFAIISTILPNIPANSFGYLTFFSTTPHVGSSCSISGMLNDQPELEVKIKLEGNSTESNISLRDMISKGLYKWTTNGPVRCELIVADHSIERKADVGLGGPKSFRPIFHLSHWSNGKVRVRSILENSVMDTLQDVQYHVSIYTGVSNPQLSHNQANVTHWFGARWTRINWFGAEPEIKYDLNYNVEYLALTNYVPNYSLNDTYTPSQISSYYNTFLTRPRGIFEQGFWTKGMPTTGMRDDIGVMPEWTAYWLCNGDWRMRHINLIQSDLADGIYGRGMSGYAGINDQLRGIAWTARTRMYAAILSPDESIERSFFYETIYDAIAYWEGVRGIDDPRFNTRPNYQWARKNNAWTWSPLRFFLRDTNGRIAAFWQESMMLIVLGMMRDLDFPVEPLLSEYHKVLTTQLYATGHDYRYMAYYWAFVMQNSTYSYKWYETWKEFKEQNDAQQIQRSQDAVNGWLTGNFYAKIASCASSFLVKYTGGPELYATAKKEIYDKFPMSFEYRSFKIYPRQDITPIFRDVSTIPRPDSSLNVPGGGGQTSNPKKAISRASNVVMSAVTMLILVIFSVLLN</sequence>
<dbReference type="RefSeq" id="XP_002677528.1">
    <property type="nucleotide sequence ID" value="XM_002677482.1"/>
</dbReference>
<evidence type="ECO:0000313" key="3">
    <source>
        <dbReference type="Proteomes" id="UP000006671"/>
    </source>
</evidence>
<name>D2VEE1_NAEGR</name>
<reference evidence="2 3" key="1">
    <citation type="journal article" date="2010" name="Cell">
        <title>The genome of Naegleria gruberi illuminates early eukaryotic versatility.</title>
        <authorList>
            <person name="Fritz-Laylin L.K."/>
            <person name="Prochnik S.E."/>
            <person name="Ginger M.L."/>
            <person name="Dacks J.B."/>
            <person name="Carpenter M.L."/>
            <person name="Field M.C."/>
            <person name="Kuo A."/>
            <person name="Paredez A."/>
            <person name="Chapman J."/>
            <person name="Pham J."/>
            <person name="Shu S."/>
            <person name="Neupane R."/>
            <person name="Cipriano M."/>
            <person name="Mancuso J."/>
            <person name="Tu H."/>
            <person name="Salamov A."/>
            <person name="Lindquist E."/>
            <person name="Shapiro H."/>
            <person name="Lucas S."/>
            <person name="Grigoriev I.V."/>
            <person name="Cande W.Z."/>
            <person name="Fulton C."/>
            <person name="Rokhsar D.S."/>
            <person name="Dawson S.C."/>
        </authorList>
    </citation>
    <scope>NUCLEOTIDE SEQUENCE [LARGE SCALE GENOMIC DNA]</scope>
    <source>
        <strain evidence="2 3">NEG-M</strain>
    </source>
</reference>
<proteinExistence type="predicted"/>
<gene>
    <name evidence="2" type="ORF">NAEGRDRAFT_57959</name>
</gene>
<evidence type="ECO:0000313" key="2">
    <source>
        <dbReference type="EMBL" id="EFC44784.1"/>
    </source>
</evidence>
<keyword evidence="3" id="KW-1185">Reference proteome</keyword>
<dbReference type="OrthoDB" id="10373883at2759"/>
<dbReference type="InParanoid" id="D2VEE1"/>
<keyword evidence="1" id="KW-0472">Membrane</keyword>
<dbReference type="GeneID" id="8850234"/>
<keyword evidence="1" id="KW-0812">Transmembrane</keyword>
<organism evidence="3">
    <name type="scientific">Naegleria gruberi</name>
    <name type="common">Amoeba</name>
    <dbReference type="NCBI Taxonomy" id="5762"/>
    <lineage>
        <taxon>Eukaryota</taxon>
        <taxon>Discoba</taxon>
        <taxon>Heterolobosea</taxon>
        <taxon>Tetramitia</taxon>
        <taxon>Eutetramitia</taxon>
        <taxon>Vahlkampfiidae</taxon>
        <taxon>Naegleria</taxon>
    </lineage>
</organism>
<keyword evidence="1" id="KW-1133">Transmembrane helix</keyword>
<dbReference type="AlphaFoldDB" id="D2VEE1"/>
<dbReference type="VEuPathDB" id="AmoebaDB:NAEGRDRAFT_57959"/>